<proteinExistence type="predicted"/>
<evidence type="ECO:0000256" key="1">
    <source>
        <dbReference type="SAM" id="MobiDB-lite"/>
    </source>
</evidence>
<dbReference type="EMBL" id="JAACJL010000015">
    <property type="protein sequence ID" value="KAF4620676.1"/>
    <property type="molecule type" value="Genomic_DNA"/>
</dbReference>
<dbReference type="Pfam" id="PF01636">
    <property type="entry name" value="APH"/>
    <property type="match status" value="1"/>
</dbReference>
<name>A0A8H4R1S9_9AGAR</name>
<reference evidence="3 4" key="1">
    <citation type="submission" date="2019-12" db="EMBL/GenBank/DDBJ databases">
        <authorList>
            <person name="Floudas D."/>
            <person name="Bentzer J."/>
            <person name="Ahren D."/>
            <person name="Johansson T."/>
            <person name="Persson P."/>
            <person name="Tunlid A."/>
        </authorList>
    </citation>
    <scope>NUCLEOTIDE SEQUENCE [LARGE SCALE GENOMIC DNA]</scope>
    <source>
        <strain evidence="3 4">CBS 102.39</strain>
    </source>
</reference>
<sequence length="617" mass="70073">MFSLRCSKLVLSLPFSIGNFSSLRSVRSLPSALNGPAFQRSFATTKTNRLDPRSLMKDMGSELFNYTTGRFLVNDAYHLQRRRRVFDIPGLFEIIAKAMKCKIEQIVDFKKLEEGGLNRVFLVTLDTGTQLVARIPYPLVTPKAHSLASEVATMDFLRSKGLPIPRVYAYSFKADNEAQTEYILMEYVKGTDLSDIWCSLEEGEIASLMEQLAELEATMMSIRFPAGGSIYYAKDLKELTGKEGIPIDELDVEGAQFCIGPDVSTELWYGRREQLNVFRGPYENAELVLVAVAKKELDYLEKFGTPRAALKHFRREYYNYEKQLPSDHATNLMHYLHLTPFLVPRDDSLNAFCIRHPDLTENNIIVTSTSSDGGGLQIVSLLDWQHTAVFPLFLNTILPKLVEIEADDEVARSMVKPTLPEGFEELTKVDQEQERELLRRRLVHYHYTVCTGSYNWIPREVMSPLYGIRLRLYAYAGAPWKGETIDLLCALMDFVRHWDSEHLARTTAQTGGDSASNINDSKNDHPSCPVTSTQEEMDSAELLYKALRRADQVEKLIRQITGCGPLPKAWVPPARYEQAKALGQNFKRLTLEAAGEDVRDAIDANWPLDDFDEEEYL</sequence>
<dbReference type="InterPro" id="IPR011009">
    <property type="entry name" value="Kinase-like_dom_sf"/>
</dbReference>
<organism evidence="3 4">
    <name type="scientific">Agrocybe pediades</name>
    <dbReference type="NCBI Taxonomy" id="84607"/>
    <lineage>
        <taxon>Eukaryota</taxon>
        <taxon>Fungi</taxon>
        <taxon>Dikarya</taxon>
        <taxon>Basidiomycota</taxon>
        <taxon>Agaricomycotina</taxon>
        <taxon>Agaricomycetes</taxon>
        <taxon>Agaricomycetidae</taxon>
        <taxon>Agaricales</taxon>
        <taxon>Agaricineae</taxon>
        <taxon>Strophariaceae</taxon>
        <taxon>Agrocybe</taxon>
    </lineage>
</organism>
<protein>
    <recommendedName>
        <fullName evidence="2">Aminoglycoside phosphotransferase domain-containing protein</fullName>
    </recommendedName>
</protein>
<evidence type="ECO:0000259" key="2">
    <source>
        <dbReference type="Pfam" id="PF01636"/>
    </source>
</evidence>
<dbReference type="InterPro" id="IPR002575">
    <property type="entry name" value="Aminoglycoside_PTrfase"/>
</dbReference>
<dbReference type="AlphaFoldDB" id="A0A8H4R1S9"/>
<keyword evidence="4" id="KW-1185">Reference proteome</keyword>
<dbReference type="PANTHER" id="PTHR36091:SF2">
    <property type="entry name" value="AMINOGLYCOSIDE PHOSPHOTRANSFERASE DOMAIN-CONTAINING PROTEIN"/>
    <property type="match status" value="1"/>
</dbReference>
<dbReference type="PANTHER" id="PTHR36091">
    <property type="entry name" value="ALTERED INHERITANCE OF MITOCHONDRIA PROTEIN 9, MITOCHONDRIAL"/>
    <property type="match status" value="1"/>
</dbReference>
<dbReference type="GO" id="GO:0005739">
    <property type="term" value="C:mitochondrion"/>
    <property type="evidence" value="ECO:0007669"/>
    <property type="project" value="TreeGrafter"/>
</dbReference>
<dbReference type="Gene3D" id="3.30.200.20">
    <property type="entry name" value="Phosphorylase Kinase, domain 1"/>
    <property type="match status" value="1"/>
</dbReference>
<feature type="compositionally biased region" description="Polar residues" evidence="1">
    <location>
        <begin position="507"/>
        <end position="520"/>
    </location>
</feature>
<comment type="caution">
    <text evidence="3">The sequence shown here is derived from an EMBL/GenBank/DDBJ whole genome shotgun (WGS) entry which is preliminary data.</text>
</comment>
<evidence type="ECO:0000313" key="3">
    <source>
        <dbReference type="EMBL" id="KAF4620676.1"/>
    </source>
</evidence>
<feature type="region of interest" description="Disordered" evidence="1">
    <location>
        <begin position="507"/>
        <end position="533"/>
    </location>
</feature>
<dbReference type="SUPFAM" id="SSF56112">
    <property type="entry name" value="Protein kinase-like (PK-like)"/>
    <property type="match status" value="1"/>
</dbReference>
<gene>
    <name evidence="3" type="ORF">D9613_000210</name>
</gene>
<evidence type="ECO:0000313" key="4">
    <source>
        <dbReference type="Proteomes" id="UP000521872"/>
    </source>
</evidence>
<feature type="domain" description="Aminoglycoside phosphotransferase" evidence="2">
    <location>
        <begin position="109"/>
        <end position="386"/>
    </location>
</feature>
<accession>A0A8H4R1S9</accession>
<dbReference type="Proteomes" id="UP000521872">
    <property type="component" value="Unassembled WGS sequence"/>
</dbReference>
<dbReference type="InterPro" id="IPR051035">
    <property type="entry name" value="Mito_inheritance_9"/>
</dbReference>